<keyword evidence="6 11" id="KW-0830">Ubiquinone</keyword>
<dbReference type="SUPFAM" id="SSF143243">
    <property type="entry name" value="Nqo5-like"/>
    <property type="match status" value="1"/>
</dbReference>
<keyword evidence="4 8" id="KW-1278">Translocase</keyword>
<dbReference type="InterPro" id="IPR001268">
    <property type="entry name" value="NADH_UbQ_OxRdtase_30kDa_su"/>
</dbReference>
<feature type="domain" description="NADH:ubiquinone oxidoreductase 30kDa subunit" evidence="10">
    <location>
        <begin position="123"/>
        <end position="244"/>
    </location>
</feature>
<evidence type="ECO:0000313" key="12">
    <source>
        <dbReference type="Proteomes" id="UP000311382"/>
    </source>
</evidence>
<dbReference type="PROSITE" id="PS00542">
    <property type="entry name" value="COMPLEX1_30K"/>
    <property type="match status" value="1"/>
</dbReference>
<evidence type="ECO:0000259" key="10">
    <source>
        <dbReference type="Pfam" id="PF00329"/>
    </source>
</evidence>
<dbReference type="STRING" id="5288.A0A5C5FQ59"/>
<evidence type="ECO:0000256" key="7">
    <source>
        <dbReference type="ARBA" id="ARBA00049551"/>
    </source>
</evidence>
<evidence type="ECO:0000256" key="9">
    <source>
        <dbReference type="SAM" id="MobiDB-lite"/>
    </source>
</evidence>
<dbReference type="HAMAP" id="MF_01357">
    <property type="entry name" value="NDH1_NuoC"/>
    <property type="match status" value="1"/>
</dbReference>
<dbReference type="NCBIfam" id="NF004730">
    <property type="entry name" value="PRK06074.1-1"/>
    <property type="match status" value="1"/>
</dbReference>
<evidence type="ECO:0000256" key="6">
    <source>
        <dbReference type="ARBA" id="ARBA00023075"/>
    </source>
</evidence>
<dbReference type="GO" id="GO:0016651">
    <property type="term" value="F:oxidoreductase activity, acting on NAD(P)H"/>
    <property type="evidence" value="ECO:0007669"/>
    <property type="project" value="InterPro"/>
</dbReference>
<protein>
    <submittedName>
        <fullName evidence="11">Putative NADH-ubiquinone oxidoreductase 30.4 kDa subunit mitochondrial</fullName>
    </submittedName>
</protein>
<organism evidence="11 12">
    <name type="scientific">Rhodotorula diobovata</name>
    <dbReference type="NCBI Taxonomy" id="5288"/>
    <lineage>
        <taxon>Eukaryota</taxon>
        <taxon>Fungi</taxon>
        <taxon>Dikarya</taxon>
        <taxon>Basidiomycota</taxon>
        <taxon>Pucciniomycotina</taxon>
        <taxon>Microbotryomycetes</taxon>
        <taxon>Sporidiobolales</taxon>
        <taxon>Sporidiobolaceae</taxon>
        <taxon>Rhodotorula</taxon>
    </lineage>
</organism>
<dbReference type="Proteomes" id="UP000311382">
    <property type="component" value="Unassembled WGS sequence"/>
</dbReference>
<comment type="caution">
    <text evidence="11">The sequence shown here is derived from an EMBL/GenBank/DDBJ whole genome shotgun (WGS) entry which is preliminary data.</text>
</comment>
<comment type="subcellular location">
    <subcellularLocation>
        <location evidence="1">Mitochondrion</location>
    </subcellularLocation>
</comment>
<evidence type="ECO:0000256" key="3">
    <source>
        <dbReference type="ARBA" id="ARBA00022448"/>
    </source>
</evidence>
<dbReference type="InterPro" id="IPR020396">
    <property type="entry name" value="NADH_UbQ_OxRdtase_CS"/>
</dbReference>
<dbReference type="GO" id="GO:0016020">
    <property type="term" value="C:membrane"/>
    <property type="evidence" value="ECO:0007669"/>
    <property type="project" value="UniProtKB-ARBA"/>
</dbReference>
<comment type="catalytic activity">
    <reaction evidence="7">
        <text>a ubiquinone + NADH + 5 H(+)(in) = a ubiquinol + NAD(+) + 4 H(+)(out)</text>
        <dbReference type="Rhea" id="RHEA:29091"/>
        <dbReference type="Rhea" id="RHEA-COMP:9565"/>
        <dbReference type="Rhea" id="RHEA-COMP:9566"/>
        <dbReference type="ChEBI" id="CHEBI:15378"/>
        <dbReference type="ChEBI" id="CHEBI:16389"/>
        <dbReference type="ChEBI" id="CHEBI:17976"/>
        <dbReference type="ChEBI" id="CHEBI:57540"/>
        <dbReference type="ChEBI" id="CHEBI:57945"/>
        <dbReference type="EC" id="7.1.1.2"/>
    </reaction>
</comment>
<dbReference type="PANTHER" id="PTHR10884:SF14">
    <property type="entry name" value="NADH DEHYDROGENASE [UBIQUINONE] IRON-SULFUR PROTEIN 3, MITOCHONDRIAL"/>
    <property type="match status" value="1"/>
</dbReference>
<dbReference type="EMBL" id="SOZI01000141">
    <property type="protein sequence ID" value="TNY18386.1"/>
    <property type="molecule type" value="Genomic_DNA"/>
</dbReference>
<dbReference type="Gene3D" id="3.30.460.80">
    <property type="entry name" value="NADH:ubiquinone oxidoreductase, 30kDa subunit"/>
    <property type="match status" value="1"/>
</dbReference>
<accession>A0A5C5FQ59</accession>
<dbReference type="NCBIfam" id="NF004733">
    <property type="entry name" value="PRK06074.1-5"/>
    <property type="match status" value="1"/>
</dbReference>
<evidence type="ECO:0000256" key="4">
    <source>
        <dbReference type="ARBA" id="ARBA00022967"/>
    </source>
</evidence>
<feature type="region of interest" description="Disordered" evidence="9">
    <location>
        <begin position="272"/>
        <end position="312"/>
    </location>
</feature>
<feature type="compositionally biased region" description="Basic and acidic residues" evidence="9">
    <location>
        <begin position="296"/>
        <end position="312"/>
    </location>
</feature>
<evidence type="ECO:0000313" key="11">
    <source>
        <dbReference type="EMBL" id="TNY18386.1"/>
    </source>
</evidence>
<keyword evidence="12" id="KW-1185">Reference proteome</keyword>
<dbReference type="Pfam" id="PF00329">
    <property type="entry name" value="Complex1_30kDa"/>
    <property type="match status" value="1"/>
</dbReference>
<gene>
    <name evidence="11" type="ORF">DMC30DRAFT_426817</name>
</gene>
<sequence length="312" mass="34781">MAAPRAVARLAQATRAAAARPQLVVAPAAARVVCGSSPRSFSPVRSTPFLDHCASTHPTLTGGPRVRPVPTGKESPFVEPAGVNPADASAPFSAQLQEYGAWIMASLPKYVQQTSVYKDELTVYVAPSAIEPTMLFLRDHTNCQYKQVMDICGADYPTRSKRFEVVYHLLSVRHNHRLRVKTYADETSPVPSICHIYRGADWYEREAWDMYGILFSGHPDLRRILTDYGFEGHPLRKDFPLTGYTEVRYDEEKKRVVSEPLQLSQAFRNFEGATSPWEGTGTGIDARAPQFVLQPPKEDEADKAKQDQATKK</sequence>
<reference evidence="11 12" key="1">
    <citation type="submission" date="2019-03" db="EMBL/GenBank/DDBJ databases">
        <title>Rhodosporidium diobovatum UCD-FST 08-225 genome sequencing, assembly, and annotation.</title>
        <authorList>
            <person name="Fakankun I.U."/>
            <person name="Fristensky B."/>
            <person name="Levin D.B."/>
        </authorList>
    </citation>
    <scope>NUCLEOTIDE SEQUENCE [LARGE SCALE GENOMIC DNA]</scope>
    <source>
        <strain evidence="11 12">UCD-FST 08-225</strain>
    </source>
</reference>
<dbReference type="OrthoDB" id="37721at2759"/>
<dbReference type="FunFam" id="3.30.460.80:FF:000002">
    <property type="entry name" value="NADH dehydrogenase iron-sulfur protein 3, mitochondrial"/>
    <property type="match status" value="1"/>
</dbReference>
<evidence type="ECO:0000256" key="8">
    <source>
        <dbReference type="RuleBase" id="RU003456"/>
    </source>
</evidence>
<evidence type="ECO:0000256" key="5">
    <source>
        <dbReference type="ARBA" id="ARBA00023027"/>
    </source>
</evidence>
<dbReference type="GO" id="GO:0008137">
    <property type="term" value="F:NADH dehydrogenase (ubiquinone) activity"/>
    <property type="evidence" value="ECO:0007669"/>
    <property type="project" value="UniProtKB-EC"/>
</dbReference>
<dbReference type="InterPro" id="IPR037232">
    <property type="entry name" value="NADH_quin_OxRdtase_su_C/D-like"/>
</dbReference>
<dbReference type="PANTHER" id="PTHR10884">
    <property type="entry name" value="NADH DEHYDROGENASE UBIQUINONE IRON-SULFUR PROTEIN 3"/>
    <property type="match status" value="1"/>
</dbReference>
<name>A0A5C5FQ59_9BASI</name>
<keyword evidence="3 8" id="KW-0813">Transport</keyword>
<keyword evidence="5 8" id="KW-0520">NAD</keyword>
<dbReference type="AlphaFoldDB" id="A0A5C5FQ59"/>
<dbReference type="GO" id="GO:0005739">
    <property type="term" value="C:mitochondrion"/>
    <property type="evidence" value="ECO:0007669"/>
    <property type="project" value="UniProtKB-SubCell"/>
</dbReference>
<dbReference type="NCBIfam" id="TIGR01961">
    <property type="entry name" value="NuoC_fam"/>
    <property type="match status" value="1"/>
</dbReference>
<proteinExistence type="inferred from homology"/>
<evidence type="ECO:0000256" key="1">
    <source>
        <dbReference type="ARBA" id="ARBA00004173"/>
    </source>
</evidence>
<evidence type="ECO:0000256" key="2">
    <source>
        <dbReference type="ARBA" id="ARBA00007569"/>
    </source>
</evidence>
<dbReference type="InterPro" id="IPR010218">
    <property type="entry name" value="NADH_DH_suC"/>
</dbReference>
<comment type="similarity">
    <text evidence="2 8">Belongs to the complex I 30 kDa subunit family.</text>
</comment>